<dbReference type="AlphaFoldDB" id="A0A3N5B9W3"/>
<evidence type="ECO:0000313" key="4">
    <source>
        <dbReference type="Proteomes" id="UP000282654"/>
    </source>
</evidence>
<keyword evidence="4" id="KW-1185">Reference proteome</keyword>
<feature type="chain" id="PRO_5018156453" evidence="2">
    <location>
        <begin position="21"/>
        <end position="146"/>
    </location>
</feature>
<dbReference type="Pfam" id="PF04657">
    <property type="entry name" value="DMT_YdcZ"/>
    <property type="match status" value="1"/>
</dbReference>
<sequence>MFGLKLFPLLLAALAGSVMAVQGAVNALMGKIAGVCLATFIVHAVGTAFAGLLLPFARGGFSRVGQAPWYAWTGGVFGVLIIYSVARCIPKVGVAPATTAIILGQVLTATIIDHFGLFGMTRLPFSCWRILGVAFLAAGAWCLLKK</sequence>
<dbReference type="GO" id="GO:0005886">
    <property type="term" value="C:plasma membrane"/>
    <property type="evidence" value="ECO:0007669"/>
    <property type="project" value="TreeGrafter"/>
</dbReference>
<keyword evidence="1" id="KW-0472">Membrane</keyword>
<evidence type="ECO:0000256" key="2">
    <source>
        <dbReference type="SAM" id="SignalP"/>
    </source>
</evidence>
<feature type="transmembrane region" description="Helical" evidence="1">
    <location>
        <begin position="123"/>
        <end position="144"/>
    </location>
</feature>
<dbReference type="RefSeq" id="WP_123930566.1">
    <property type="nucleotide sequence ID" value="NZ_RKRE01000003.1"/>
</dbReference>
<dbReference type="PANTHER" id="PTHR34821:SF2">
    <property type="entry name" value="INNER MEMBRANE PROTEIN YDCZ"/>
    <property type="match status" value="1"/>
</dbReference>
<keyword evidence="1" id="KW-0812">Transmembrane</keyword>
<dbReference type="PANTHER" id="PTHR34821">
    <property type="entry name" value="INNER MEMBRANE PROTEIN YDCZ"/>
    <property type="match status" value="1"/>
</dbReference>
<proteinExistence type="predicted"/>
<dbReference type="InterPro" id="IPR006750">
    <property type="entry name" value="YdcZ"/>
</dbReference>
<evidence type="ECO:0000256" key="1">
    <source>
        <dbReference type="SAM" id="Phobius"/>
    </source>
</evidence>
<comment type="caution">
    <text evidence="3">The sequence shown here is derived from an EMBL/GenBank/DDBJ whole genome shotgun (WGS) entry which is preliminary data.</text>
</comment>
<gene>
    <name evidence="3" type="ORF">EDD75_1556</name>
</gene>
<dbReference type="EMBL" id="RKRE01000003">
    <property type="protein sequence ID" value="RPF42455.1"/>
    <property type="molecule type" value="Genomic_DNA"/>
</dbReference>
<organism evidence="3 4">
    <name type="scientific">Thermodesulfitimonas autotrophica</name>
    <dbReference type="NCBI Taxonomy" id="1894989"/>
    <lineage>
        <taxon>Bacteria</taxon>
        <taxon>Bacillati</taxon>
        <taxon>Bacillota</taxon>
        <taxon>Clostridia</taxon>
        <taxon>Thermoanaerobacterales</taxon>
        <taxon>Thermoanaerobacteraceae</taxon>
        <taxon>Thermodesulfitimonas</taxon>
    </lineage>
</organism>
<name>A0A3N5B9W3_9THEO</name>
<keyword evidence="1" id="KW-1133">Transmembrane helix</keyword>
<feature type="transmembrane region" description="Helical" evidence="1">
    <location>
        <begin position="69"/>
        <end position="86"/>
    </location>
</feature>
<reference evidence="3 4" key="1">
    <citation type="submission" date="2018-11" db="EMBL/GenBank/DDBJ databases">
        <title>Genomic Encyclopedia of Type Strains, Phase IV (KMG-IV): sequencing the most valuable type-strain genomes for metagenomic binning, comparative biology and taxonomic classification.</title>
        <authorList>
            <person name="Goeker M."/>
        </authorList>
    </citation>
    <scope>NUCLEOTIDE SEQUENCE [LARGE SCALE GENOMIC DNA]</scope>
    <source>
        <strain evidence="3 4">DSM 102936</strain>
    </source>
</reference>
<feature type="signal peptide" evidence="2">
    <location>
        <begin position="1"/>
        <end position="20"/>
    </location>
</feature>
<feature type="transmembrane region" description="Helical" evidence="1">
    <location>
        <begin position="30"/>
        <end position="57"/>
    </location>
</feature>
<accession>A0A3N5B9W3</accession>
<dbReference type="OrthoDB" id="9789346at2"/>
<protein>
    <submittedName>
        <fullName evidence="3">Transporter family-2 protein</fullName>
    </submittedName>
</protein>
<keyword evidence="2" id="KW-0732">Signal</keyword>
<dbReference type="Proteomes" id="UP000282654">
    <property type="component" value="Unassembled WGS sequence"/>
</dbReference>
<evidence type="ECO:0000313" key="3">
    <source>
        <dbReference type="EMBL" id="RPF42455.1"/>
    </source>
</evidence>